<organism evidence="2 3">
    <name type="scientific">Paenibacillus larvae subsp. larvae</name>
    <dbReference type="NCBI Taxonomy" id="147375"/>
    <lineage>
        <taxon>Bacteria</taxon>
        <taxon>Bacillati</taxon>
        <taxon>Bacillota</taxon>
        <taxon>Bacilli</taxon>
        <taxon>Bacillales</taxon>
        <taxon>Paenibacillaceae</taxon>
        <taxon>Paenibacillus</taxon>
    </lineage>
</organism>
<accession>A0A2L1UFT8</accession>
<dbReference type="EMBL" id="CP019655">
    <property type="protein sequence ID" value="AVF27132.1"/>
    <property type="molecule type" value="Genomic_DNA"/>
</dbReference>
<dbReference type="AlphaFoldDB" id="A0A2L1UFT8"/>
<evidence type="ECO:0000256" key="1">
    <source>
        <dbReference type="SAM" id="Phobius"/>
    </source>
</evidence>
<feature type="transmembrane region" description="Helical" evidence="1">
    <location>
        <begin position="15"/>
        <end position="33"/>
    </location>
</feature>
<keyword evidence="1" id="KW-1133">Transmembrane helix</keyword>
<proteinExistence type="predicted"/>
<sequence length="50" mass="5597">MKVGRQNFNKTKGEGAGSLFSIFTSLFAIESIYKYAKGMNHRVTIIITKV</sequence>
<protein>
    <submittedName>
        <fullName evidence="2">Uncharacterized protein</fullName>
    </submittedName>
</protein>
<evidence type="ECO:0000313" key="2">
    <source>
        <dbReference type="EMBL" id="AVF27132.1"/>
    </source>
</evidence>
<reference evidence="3" key="1">
    <citation type="submission" date="2017-02" db="EMBL/GenBank/DDBJ databases">
        <title>Delineation of Paenibacillus larvae strains originating from foulbrood outbreaks.</title>
        <authorList>
            <person name="Beims H."/>
            <person name="Bunk B."/>
            <person name="Sproeer C."/>
            <person name="Mohr K.I."/>
            <person name="Pradella S."/>
            <person name="Guenther G."/>
            <person name="Rohde M."/>
            <person name="von der Ohe W."/>
            <person name="Steinert M."/>
        </authorList>
    </citation>
    <scope>NUCLEOTIDE SEQUENCE [LARGE SCALE GENOMIC DNA]</scope>
    <source>
        <strain evidence="3">Eric_III</strain>
    </source>
</reference>
<gene>
    <name evidence="2" type="ORF">ERICIII_03005</name>
</gene>
<name>A0A2L1UFT8_9BACL</name>
<dbReference type="Proteomes" id="UP000239833">
    <property type="component" value="Chromosome"/>
</dbReference>
<keyword evidence="1" id="KW-0812">Transmembrane</keyword>
<keyword evidence="1" id="KW-0472">Membrane</keyword>
<evidence type="ECO:0000313" key="3">
    <source>
        <dbReference type="Proteomes" id="UP000239833"/>
    </source>
</evidence>